<comment type="caution">
    <text evidence="7">The sequence shown here is derived from an EMBL/GenBank/DDBJ whole genome shotgun (WGS) entry which is preliminary data.</text>
</comment>
<dbReference type="GO" id="GO:0016020">
    <property type="term" value="C:membrane"/>
    <property type="evidence" value="ECO:0007669"/>
    <property type="project" value="UniProtKB-SubCell"/>
</dbReference>
<keyword evidence="8" id="KW-1185">Reference proteome</keyword>
<dbReference type="GO" id="GO:0015185">
    <property type="term" value="F:gamma-aminobutyric acid transmembrane transporter activity"/>
    <property type="evidence" value="ECO:0007669"/>
    <property type="project" value="TreeGrafter"/>
</dbReference>
<feature type="transmembrane region" description="Helical" evidence="6">
    <location>
        <begin position="49"/>
        <end position="70"/>
    </location>
</feature>
<dbReference type="FunFam" id="1.20.1740.10:FF:000104">
    <property type="entry name" value="Amino-acid permease BAT1"/>
    <property type="match status" value="1"/>
</dbReference>
<evidence type="ECO:0000256" key="3">
    <source>
        <dbReference type="ARBA" id="ARBA00022692"/>
    </source>
</evidence>
<evidence type="ECO:0000256" key="6">
    <source>
        <dbReference type="SAM" id="Phobius"/>
    </source>
</evidence>
<evidence type="ECO:0000256" key="2">
    <source>
        <dbReference type="ARBA" id="ARBA00022448"/>
    </source>
</evidence>
<dbReference type="GO" id="GO:0015180">
    <property type="term" value="F:L-alanine transmembrane transporter activity"/>
    <property type="evidence" value="ECO:0007669"/>
    <property type="project" value="TreeGrafter"/>
</dbReference>
<dbReference type="PANTHER" id="PTHR45649:SF30">
    <property type="entry name" value="AMINO-ACID PERMEASE BAT1"/>
    <property type="match status" value="1"/>
</dbReference>
<dbReference type="GO" id="GO:0005313">
    <property type="term" value="F:L-glutamate transmembrane transporter activity"/>
    <property type="evidence" value="ECO:0007669"/>
    <property type="project" value="TreeGrafter"/>
</dbReference>
<evidence type="ECO:0000256" key="4">
    <source>
        <dbReference type="ARBA" id="ARBA00022989"/>
    </source>
</evidence>
<keyword evidence="3 6" id="KW-0812">Transmembrane</keyword>
<dbReference type="OrthoDB" id="3257095at2759"/>
<gene>
    <name evidence="7" type="ORF">G2W53_018912</name>
</gene>
<dbReference type="EMBL" id="JAAIUW010000006">
    <property type="protein sequence ID" value="KAF7827748.1"/>
    <property type="molecule type" value="Genomic_DNA"/>
</dbReference>
<dbReference type="AlphaFoldDB" id="A0A834WNS1"/>
<evidence type="ECO:0000256" key="5">
    <source>
        <dbReference type="ARBA" id="ARBA00023136"/>
    </source>
</evidence>
<organism evidence="7 8">
    <name type="scientific">Senna tora</name>
    <dbReference type="NCBI Taxonomy" id="362788"/>
    <lineage>
        <taxon>Eukaryota</taxon>
        <taxon>Viridiplantae</taxon>
        <taxon>Streptophyta</taxon>
        <taxon>Embryophyta</taxon>
        <taxon>Tracheophyta</taxon>
        <taxon>Spermatophyta</taxon>
        <taxon>Magnoliopsida</taxon>
        <taxon>eudicotyledons</taxon>
        <taxon>Gunneridae</taxon>
        <taxon>Pentapetalae</taxon>
        <taxon>rosids</taxon>
        <taxon>fabids</taxon>
        <taxon>Fabales</taxon>
        <taxon>Fabaceae</taxon>
        <taxon>Caesalpinioideae</taxon>
        <taxon>Cassia clade</taxon>
        <taxon>Senna</taxon>
    </lineage>
</organism>
<proteinExistence type="predicted"/>
<dbReference type="InterPro" id="IPR004840">
    <property type="entry name" value="Amino_acid_permease_CS"/>
</dbReference>
<dbReference type="PROSITE" id="PS00218">
    <property type="entry name" value="AMINO_ACID_PERMEASE_1"/>
    <property type="match status" value="1"/>
</dbReference>
<evidence type="ECO:0000313" key="7">
    <source>
        <dbReference type="EMBL" id="KAF7827748.1"/>
    </source>
</evidence>
<keyword evidence="2" id="KW-0813">Transport</keyword>
<dbReference type="Gene3D" id="1.20.1740.10">
    <property type="entry name" value="Amino acid/polyamine transporter I"/>
    <property type="match status" value="1"/>
</dbReference>
<evidence type="ECO:0000256" key="1">
    <source>
        <dbReference type="ARBA" id="ARBA00004141"/>
    </source>
</evidence>
<dbReference type="Pfam" id="PF13520">
    <property type="entry name" value="AA_permease_2"/>
    <property type="match status" value="1"/>
</dbReference>
<accession>A0A834WNS1</accession>
<feature type="transmembrane region" description="Helical" evidence="6">
    <location>
        <begin position="82"/>
        <end position="101"/>
    </location>
</feature>
<dbReference type="PANTHER" id="PTHR45649">
    <property type="entry name" value="AMINO-ACID PERMEASE BAT1"/>
    <property type="match status" value="1"/>
</dbReference>
<dbReference type="InterPro" id="IPR002293">
    <property type="entry name" value="AA/rel_permease1"/>
</dbReference>
<sequence>MEREILFTQNGQPGSYFPLDDDDAVSNNSDDQRLKLLGYKQELRRSLSAVANFSVAFSIISVLTGLTTTFETGLRYGGPATMVYGWPLIGAMTMAVGLSMAEICSAFPTSGGLYFWSARLCGAHWGPLASWLTGW</sequence>
<keyword evidence="5 6" id="KW-0472">Membrane</keyword>
<evidence type="ECO:0000313" key="8">
    <source>
        <dbReference type="Proteomes" id="UP000634136"/>
    </source>
</evidence>
<dbReference type="GO" id="GO:0015189">
    <property type="term" value="F:L-lysine transmembrane transporter activity"/>
    <property type="evidence" value="ECO:0007669"/>
    <property type="project" value="TreeGrafter"/>
</dbReference>
<reference evidence="7" key="1">
    <citation type="submission" date="2020-09" db="EMBL/GenBank/DDBJ databases">
        <title>Genome-Enabled Discovery of Anthraquinone Biosynthesis in Senna tora.</title>
        <authorList>
            <person name="Kang S.-H."/>
            <person name="Pandey R.P."/>
            <person name="Lee C.-M."/>
            <person name="Sim J.-S."/>
            <person name="Jeong J.-T."/>
            <person name="Choi B.-S."/>
            <person name="Jung M."/>
            <person name="Ginzburg D."/>
            <person name="Zhao K."/>
            <person name="Won S.Y."/>
            <person name="Oh T.-J."/>
            <person name="Yu Y."/>
            <person name="Kim N.-H."/>
            <person name="Lee O.R."/>
            <person name="Lee T.-H."/>
            <person name="Bashyal P."/>
            <person name="Kim T.-S."/>
            <person name="Lee W.-H."/>
            <person name="Kawkins C."/>
            <person name="Kim C.-K."/>
            <person name="Kim J.S."/>
            <person name="Ahn B.O."/>
            <person name="Rhee S.Y."/>
            <person name="Sohng J.K."/>
        </authorList>
    </citation>
    <scope>NUCLEOTIDE SEQUENCE</scope>
    <source>
        <tissue evidence="7">Leaf</tissue>
    </source>
</reference>
<keyword evidence="4 6" id="KW-1133">Transmembrane helix</keyword>
<name>A0A834WNS1_9FABA</name>
<dbReference type="Proteomes" id="UP000634136">
    <property type="component" value="Unassembled WGS sequence"/>
</dbReference>
<protein>
    <submittedName>
        <fullName evidence="7">Amino-acid permease BAT1-like protein</fullName>
    </submittedName>
</protein>
<comment type="subcellular location">
    <subcellularLocation>
        <location evidence="1">Membrane</location>
        <topology evidence="1">Multi-pass membrane protein</topology>
    </subcellularLocation>
</comment>